<accession>A0ABR9B1C2</accession>
<keyword evidence="1" id="KW-0175">Coiled coil</keyword>
<keyword evidence="2" id="KW-1133">Transmembrane helix</keyword>
<evidence type="ECO:0000313" key="3">
    <source>
        <dbReference type="EMBL" id="MBD8499931.1"/>
    </source>
</evidence>
<evidence type="ECO:0000313" key="4">
    <source>
        <dbReference type="Proteomes" id="UP000634529"/>
    </source>
</evidence>
<keyword evidence="2" id="KW-0472">Membrane</keyword>
<proteinExistence type="predicted"/>
<evidence type="ECO:0000256" key="1">
    <source>
        <dbReference type="SAM" id="Coils"/>
    </source>
</evidence>
<keyword evidence="2" id="KW-0812">Transmembrane</keyword>
<dbReference type="Proteomes" id="UP000634529">
    <property type="component" value="Unassembled WGS sequence"/>
</dbReference>
<name>A0ABR9B1C2_9BACL</name>
<reference evidence="3 4" key="1">
    <citation type="submission" date="2020-09" db="EMBL/GenBank/DDBJ databases">
        <title>Paenibacillus sp. CAU 1523 isolated from sand of Haeundae Beach.</title>
        <authorList>
            <person name="Kim W."/>
        </authorList>
    </citation>
    <scope>NUCLEOTIDE SEQUENCE [LARGE SCALE GENOMIC DNA]</scope>
    <source>
        <strain evidence="3 4">CAU 1523</strain>
    </source>
</reference>
<comment type="caution">
    <text evidence="3">The sequence shown here is derived from an EMBL/GenBank/DDBJ whole genome shotgun (WGS) entry which is preliminary data.</text>
</comment>
<sequence length="60" mass="6954">MNDNDQKNNDSIEKRLHDIENQLSLQNKRGKMIRTAFFVILVLFLIFFLIGIAQFIKGGS</sequence>
<dbReference type="RefSeq" id="WP_192026249.1">
    <property type="nucleotide sequence ID" value="NZ_JACYTN010000016.1"/>
</dbReference>
<evidence type="ECO:0000256" key="2">
    <source>
        <dbReference type="SAM" id="Phobius"/>
    </source>
</evidence>
<gene>
    <name evidence="3" type="ORF">IFO66_16675</name>
</gene>
<organism evidence="3 4">
    <name type="scientific">Paenibacillus arenosi</name>
    <dbReference type="NCBI Taxonomy" id="2774142"/>
    <lineage>
        <taxon>Bacteria</taxon>
        <taxon>Bacillati</taxon>
        <taxon>Bacillota</taxon>
        <taxon>Bacilli</taxon>
        <taxon>Bacillales</taxon>
        <taxon>Paenibacillaceae</taxon>
        <taxon>Paenibacillus</taxon>
    </lineage>
</organism>
<dbReference type="EMBL" id="JACYTN010000016">
    <property type="protein sequence ID" value="MBD8499931.1"/>
    <property type="molecule type" value="Genomic_DNA"/>
</dbReference>
<feature type="transmembrane region" description="Helical" evidence="2">
    <location>
        <begin position="36"/>
        <end position="56"/>
    </location>
</feature>
<feature type="coiled-coil region" evidence="1">
    <location>
        <begin position="2"/>
        <end position="29"/>
    </location>
</feature>
<keyword evidence="4" id="KW-1185">Reference proteome</keyword>
<protein>
    <submittedName>
        <fullName evidence="3">Uncharacterized protein</fullName>
    </submittedName>
</protein>